<sequence length="271" mass="31219">MKFDLHTHHVRCGHANGTIRDYIEAGIARGLQVIGISDHTPYFGYEEEQPFPKITMRKSEFPAYVEEVLTLKQEYEGRIDVLLGIESDFFPEYAKLYHETLSRYPFDYIIGSVHHTFNVSIFNKSRWKDLNTAQHLEVKTEYYRLIQESARSNMFQILGHIDAMKGNYPAFSDIDAPDVIDETLRIVAEQGIAIEVNTSGKTKKSGGWYPSDAILERALYFGVDITFGSDAHKPERVGDEWEEVQARLQEIGFSSWVYYKAKQKQIVPLHT</sequence>
<dbReference type="EMBL" id="VNJK01000004">
    <property type="protein sequence ID" value="TVX87147.1"/>
    <property type="molecule type" value="Genomic_DNA"/>
</dbReference>
<comment type="caution">
    <text evidence="10">The sequence shown here is derived from an EMBL/GenBank/DDBJ whole genome shotgun (WGS) entry which is preliminary data.</text>
</comment>
<gene>
    <name evidence="10" type="ORF">FPZ44_21895</name>
</gene>
<dbReference type="PANTHER" id="PTHR21039:SF0">
    <property type="entry name" value="HISTIDINOL-PHOSPHATASE"/>
    <property type="match status" value="1"/>
</dbReference>
<evidence type="ECO:0000256" key="1">
    <source>
        <dbReference type="ARBA" id="ARBA00004970"/>
    </source>
</evidence>
<evidence type="ECO:0000256" key="2">
    <source>
        <dbReference type="ARBA" id="ARBA00009152"/>
    </source>
</evidence>
<dbReference type="GO" id="GO:0005737">
    <property type="term" value="C:cytoplasm"/>
    <property type="evidence" value="ECO:0007669"/>
    <property type="project" value="TreeGrafter"/>
</dbReference>
<evidence type="ECO:0000256" key="6">
    <source>
        <dbReference type="ARBA" id="ARBA00023102"/>
    </source>
</evidence>
<keyword evidence="5 8" id="KW-0378">Hydrolase</keyword>
<dbReference type="InterPro" id="IPR010140">
    <property type="entry name" value="Histidinol_P_phosphatase_HisJ"/>
</dbReference>
<evidence type="ECO:0000256" key="3">
    <source>
        <dbReference type="ARBA" id="ARBA00013085"/>
    </source>
</evidence>
<dbReference type="CDD" id="cd12110">
    <property type="entry name" value="PHP_HisPPase_Hisj_like"/>
    <property type="match status" value="1"/>
</dbReference>
<dbReference type="UniPathway" id="UPA00031">
    <property type="reaction ID" value="UER00013"/>
</dbReference>
<accession>A0A559IHJ7</accession>
<protein>
    <recommendedName>
        <fullName evidence="3 8">Histidinol-phosphatase</fullName>
        <shortName evidence="8">HolPase</shortName>
        <ecNumber evidence="3 8">3.1.3.15</ecNumber>
    </recommendedName>
</protein>
<evidence type="ECO:0000256" key="4">
    <source>
        <dbReference type="ARBA" id="ARBA00022605"/>
    </source>
</evidence>
<keyword evidence="6 8" id="KW-0368">Histidine biosynthesis</keyword>
<dbReference type="RefSeq" id="WP_144993948.1">
    <property type="nucleotide sequence ID" value="NZ_VNJK01000004.1"/>
</dbReference>
<evidence type="ECO:0000256" key="5">
    <source>
        <dbReference type="ARBA" id="ARBA00022801"/>
    </source>
</evidence>
<dbReference type="GO" id="GO:0004401">
    <property type="term" value="F:histidinol-phosphatase activity"/>
    <property type="evidence" value="ECO:0007669"/>
    <property type="project" value="UniProtKB-UniRule"/>
</dbReference>
<name>A0A559IHJ7_9BACL</name>
<evidence type="ECO:0000259" key="9">
    <source>
        <dbReference type="Pfam" id="PF02811"/>
    </source>
</evidence>
<evidence type="ECO:0000313" key="10">
    <source>
        <dbReference type="EMBL" id="TVX87147.1"/>
    </source>
</evidence>
<dbReference type="SUPFAM" id="SSF89550">
    <property type="entry name" value="PHP domain-like"/>
    <property type="match status" value="1"/>
</dbReference>
<organism evidence="10 11">
    <name type="scientific">Paenibacillus agilis</name>
    <dbReference type="NCBI Taxonomy" id="3020863"/>
    <lineage>
        <taxon>Bacteria</taxon>
        <taxon>Bacillati</taxon>
        <taxon>Bacillota</taxon>
        <taxon>Bacilli</taxon>
        <taxon>Bacillales</taxon>
        <taxon>Paenibacillaceae</taxon>
        <taxon>Paenibacillus</taxon>
    </lineage>
</organism>
<evidence type="ECO:0000313" key="11">
    <source>
        <dbReference type="Proteomes" id="UP000318102"/>
    </source>
</evidence>
<dbReference type="AlphaFoldDB" id="A0A559IHJ7"/>
<keyword evidence="4 8" id="KW-0028">Amino-acid biosynthesis</keyword>
<reference evidence="10 11" key="1">
    <citation type="submission" date="2019-07" db="EMBL/GenBank/DDBJ databases">
        <authorList>
            <person name="Kim J."/>
        </authorList>
    </citation>
    <scope>NUCLEOTIDE SEQUENCE [LARGE SCALE GENOMIC DNA]</scope>
    <source>
        <strain evidence="10 11">N4</strain>
    </source>
</reference>
<comment type="similarity">
    <text evidence="2 8">Belongs to the PHP hydrolase family. HisK subfamily.</text>
</comment>
<dbReference type="EC" id="3.1.3.15" evidence="3 8"/>
<comment type="catalytic activity">
    <reaction evidence="7 8">
        <text>L-histidinol phosphate + H2O = L-histidinol + phosphate</text>
        <dbReference type="Rhea" id="RHEA:14465"/>
        <dbReference type="ChEBI" id="CHEBI:15377"/>
        <dbReference type="ChEBI" id="CHEBI:43474"/>
        <dbReference type="ChEBI" id="CHEBI:57699"/>
        <dbReference type="ChEBI" id="CHEBI:57980"/>
        <dbReference type="EC" id="3.1.3.15"/>
    </reaction>
</comment>
<dbReference type="NCBIfam" id="TIGR01856">
    <property type="entry name" value="hisJ_fam"/>
    <property type="match status" value="1"/>
</dbReference>
<comment type="pathway">
    <text evidence="1 8">Amino-acid biosynthesis; L-histidine biosynthesis; L-histidine from 5-phospho-alpha-D-ribose 1-diphosphate: step 8/9.</text>
</comment>
<dbReference type="OrthoDB" id="9775255at2"/>
<proteinExistence type="inferred from homology"/>
<dbReference type="NCBIfam" id="NF005596">
    <property type="entry name" value="PRK07328.1"/>
    <property type="match status" value="1"/>
</dbReference>
<keyword evidence="11" id="KW-1185">Reference proteome</keyword>
<dbReference type="Proteomes" id="UP000318102">
    <property type="component" value="Unassembled WGS sequence"/>
</dbReference>
<dbReference type="GO" id="GO:0000105">
    <property type="term" value="P:L-histidine biosynthetic process"/>
    <property type="evidence" value="ECO:0007669"/>
    <property type="project" value="UniProtKB-UniRule"/>
</dbReference>
<dbReference type="InterPro" id="IPR016195">
    <property type="entry name" value="Pol/histidinol_Pase-like"/>
</dbReference>
<dbReference type="Gene3D" id="3.20.20.140">
    <property type="entry name" value="Metal-dependent hydrolases"/>
    <property type="match status" value="1"/>
</dbReference>
<evidence type="ECO:0000256" key="8">
    <source>
        <dbReference type="RuleBase" id="RU366003"/>
    </source>
</evidence>
<dbReference type="InterPro" id="IPR004013">
    <property type="entry name" value="PHP_dom"/>
</dbReference>
<dbReference type="PANTHER" id="PTHR21039">
    <property type="entry name" value="HISTIDINOL PHOSPHATASE-RELATED"/>
    <property type="match status" value="1"/>
</dbReference>
<evidence type="ECO:0000256" key="7">
    <source>
        <dbReference type="ARBA" id="ARBA00049158"/>
    </source>
</evidence>
<feature type="domain" description="PHP" evidence="9">
    <location>
        <begin position="4"/>
        <end position="199"/>
    </location>
</feature>
<dbReference type="Pfam" id="PF02811">
    <property type="entry name" value="PHP"/>
    <property type="match status" value="1"/>
</dbReference>